<accession>A0A4P7GJ01</accession>
<evidence type="ECO:0000256" key="7">
    <source>
        <dbReference type="ARBA" id="ARBA00039751"/>
    </source>
</evidence>
<dbReference type="PROSITE" id="PS51257">
    <property type="entry name" value="PROKAR_LIPOPROTEIN"/>
    <property type="match status" value="1"/>
</dbReference>
<evidence type="ECO:0000256" key="6">
    <source>
        <dbReference type="ARBA" id="ARBA00039101"/>
    </source>
</evidence>
<feature type="binding site" evidence="9">
    <location>
        <position position="259"/>
    </location>
    <ligand>
        <name>D-dopa</name>
        <dbReference type="ChEBI" id="CHEBI:149689"/>
    </ligand>
</feature>
<dbReference type="InterPro" id="IPR006076">
    <property type="entry name" value="FAD-dep_OxRdtase"/>
</dbReference>
<evidence type="ECO:0000259" key="10">
    <source>
        <dbReference type="Pfam" id="PF01266"/>
    </source>
</evidence>
<dbReference type="Gene3D" id="3.30.9.10">
    <property type="entry name" value="D-Amino Acid Oxidase, subunit A, domain 2"/>
    <property type="match status" value="1"/>
</dbReference>
<feature type="binding site" evidence="9">
    <location>
        <begin position="43"/>
        <end position="45"/>
    </location>
    <ligand>
        <name>FAD</name>
        <dbReference type="ChEBI" id="CHEBI:57692"/>
    </ligand>
</feature>
<feature type="binding site" evidence="9">
    <location>
        <begin position="38"/>
        <end position="39"/>
    </location>
    <ligand>
        <name>FAD</name>
        <dbReference type="ChEBI" id="CHEBI:57692"/>
    </ligand>
</feature>
<keyword evidence="5" id="KW-0560">Oxidoreductase</keyword>
<evidence type="ECO:0000313" key="12">
    <source>
        <dbReference type="Proteomes" id="UP000294894"/>
    </source>
</evidence>
<feature type="domain" description="FAD dependent oxidoreductase" evidence="10">
    <location>
        <begin position="2"/>
        <end position="297"/>
    </location>
</feature>
<dbReference type="AlphaFoldDB" id="A0A4P7GJ01"/>
<dbReference type="EC" id="1.4.3.3" evidence="6"/>
<evidence type="ECO:0000256" key="2">
    <source>
        <dbReference type="ARBA" id="ARBA00006730"/>
    </source>
</evidence>
<dbReference type="PROSITE" id="PS00677">
    <property type="entry name" value="DAO"/>
    <property type="match status" value="1"/>
</dbReference>
<evidence type="ECO:0000256" key="3">
    <source>
        <dbReference type="ARBA" id="ARBA00022630"/>
    </source>
</evidence>
<dbReference type="SUPFAM" id="SSF54373">
    <property type="entry name" value="FAD-linked reductases, C-terminal domain"/>
    <property type="match status" value="1"/>
</dbReference>
<dbReference type="GO" id="GO:0071949">
    <property type="term" value="F:FAD binding"/>
    <property type="evidence" value="ECO:0007669"/>
    <property type="project" value="InterPro"/>
</dbReference>
<feature type="binding site" evidence="9">
    <location>
        <position position="281"/>
    </location>
    <ligand>
        <name>D-dopa</name>
        <dbReference type="ChEBI" id="CHEBI:149689"/>
    </ligand>
</feature>
<comment type="cofactor">
    <cofactor evidence="1 9">
        <name>FAD</name>
        <dbReference type="ChEBI" id="CHEBI:57692"/>
    </cofactor>
</comment>
<sequence length="308" mass="32636">MRVIVVGAGVVGLSCALRLLEDGHDVAVLARDLPLETTSAVAAALWYPYRALPQDRVTAWASRSREVFTELAGDDATGVRLREGIEVFTEAQPDPWWAAAVPDLRRRPRLPDGYVDGWSFLAPVVEMPVYLTWLRDRVLAGGGSVTRLALAALPSGGDLVVNCSGLGARHLAGDPTVLPVRGQVAIVEQPGIDRWMLDGAGPTYVVPRADDVVVGGTDDEGEWDRAPVAEVTREILARATRLVPELAGARVLRTRVGLRPTRPVVRLERVGHVVHAYGLGGAGVTLSWGVADEVASLAGADGTSATAG</sequence>
<dbReference type="GO" id="GO:0019478">
    <property type="term" value="P:D-amino acid catabolic process"/>
    <property type="evidence" value="ECO:0007669"/>
    <property type="project" value="TreeGrafter"/>
</dbReference>
<reference evidence="11 12" key="1">
    <citation type="submission" date="2019-03" db="EMBL/GenBank/DDBJ databases">
        <title>Three New Species of Nocardioides, Nocardioides euryhalodurans sp. nov., Nocardioides seonyuensis sp. nov. and Nocardioides eburneoflavus sp. nov., Iolated from Soil.</title>
        <authorList>
            <person name="Roh S.G."/>
            <person name="Lee C."/>
            <person name="Kim M.-K."/>
            <person name="Kim S.B."/>
        </authorList>
    </citation>
    <scope>NUCLEOTIDE SEQUENCE [LARGE SCALE GENOMIC DNA]</scope>
    <source>
        <strain evidence="11 12">MMS17-SY117</strain>
    </source>
</reference>
<keyword evidence="3" id="KW-0285">Flavoprotein</keyword>
<dbReference type="KEGG" id="noy:EXE57_05075"/>
<comment type="similarity">
    <text evidence="2">Belongs to the DAMOX/DASOX family.</text>
</comment>
<organism evidence="11 12">
    <name type="scientific">Nocardioides euryhalodurans</name>
    <dbReference type="NCBI Taxonomy" id="2518370"/>
    <lineage>
        <taxon>Bacteria</taxon>
        <taxon>Bacillati</taxon>
        <taxon>Actinomycetota</taxon>
        <taxon>Actinomycetes</taxon>
        <taxon>Propionibacteriales</taxon>
        <taxon>Nocardioidaceae</taxon>
        <taxon>Nocardioides</taxon>
    </lineage>
</organism>
<protein>
    <recommendedName>
        <fullName evidence="7">D-amino-acid oxidase</fullName>
        <ecNumber evidence="6">1.4.3.3</ecNumber>
    </recommendedName>
</protein>
<name>A0A4P7GJ01_9ACTN</name>
<dbReference type="GO" id="GO:0003884">
    <property type="term" value="F:D-amino-acid oxidase activity"/>
    <property type="evidence" value="ECO:0007669"/>
    <property type="project" value="UniProtKB-EC"/>
</dbReference>
<gene>
    <name evidence="11" type="ORF">EXE57_05075</name>
</gene>
<evidence type="ECO:0000256" key="8">
    <source>
        <dbReference type="ARBA" id="ARBA00049547"/>
    </source>
</evidence>
<proteinExistence type="inferred from homology"/>
<dbReference type="Proteomes" id="UP000294894">
    <property type="component" value="Chromosome"/>
</dbReference>
<dbReference type="OrthoDB" id="246701at2"/>
<evidence type="ECO:0000256" key="1">
    <source>
        <dbReference type="ARBA" id="ARBA00001974"/>
    </source>
</evidence>
<dbReference type="GO" id="GO:0005737">
    <property type="term" value="C:cytoplasm"/>
    <property type="evidence" value="ECO:0007669"/>
    <property type="project" value="TreeGrafter"/>
</dbReference>
<dbReference type="Gene3D" id="3.40.50.720">
    <property type="entry name" value="NAD(P)-binding Rossmann-like Domain"/>
    <property type="match status" value="1"/>
</dbReference>
<keyword evidence="4 9" id="KW-0274">FAD</keyword>
<evidence type="ECO:0000313" key="11">
    <source>
        <dbReference type="EMBL" id="QBR91709.1"/>
    </source>
</evidence>
<evidence type="ECO:0000256" key="4">
    <source>
        <dbReference type="ARBA" id="ARBA00022827"/>
    </source>
</evidence>
<dbReference type="InterPro" id="IPR006181">
    <property type="entry name" value="D-amino_acid_oxidase_CS"/>
</dbReference>
<dbReference type="Pfam" id="PF01266">
    <property type="entry name" value="DAO"/>
    <property type="match status" value="1"/>
</dbReference>
<feature type="binding site" evidence="9">
    <location>
        <position position="204"/>
    </location>
    <ligand>
        <name>D-dopa</name>
        <dbReference type="ChEBI" id="CHEBI:149689"/>
    </ligand>
</feature>
<dbReference type="SUPFAM" id="SSF51971">
    <property type="entry name" value="Nucleotide-binding domain"/>
    <property type="match status" value="1"/>
</dbReference>
<evidence type="ECO:0000256" key="5">
    <source>
        <dbReference type="ARBA" id="ARBA00023002"/>
    </source>
</evidence>
<dbReference type="InterPro" id="IPR023209">
    <property type="entry name" value="DAO"/>
</dbReference>
<dbReference type="PANTHER" id="PTHR11530:SF11">
    <property type="entry name" value="D-ASPARTATE OXIDASE"/>
    <property type="match status" value="1"/>
</dbReference>
<evidence type="ECO:0000256" key="9">
    <source>
        <dbReference type="PIRSR" id="PIRSR000189-1"/>
    </source>
</evidence>
<dbReference type="PIRSF" id="PIRSF000189">
    <property type="entry name" value="D-aa_oxidase"/>
    <property type="match status" value="1"/>
</dbReference>
<keyword evidence="12" id="KW-1185">Reference proteome</keyword>
<dbReference type="PANTHER" id="PTHR11530">
    <property type="entry name" value="D-AMINO ACID OXIDASE"/>
    <property type="match status" value="1"/>
</dbReference>
<dbReference type="RefSeq" id="WP_135074590.1">
    <property type="nucleotide sequence ID" value="NZ_CP038267.1"/>
</dbReference>
<dbReference type="EMBL" id="CP038267">
    <property type="protein sequence ID" value="QBR91709.1"/>
    <property type="molecule type" value="Genomic_DNA"/>
</dbReference>
<comment type="catalytic activity">
    <reaction evidence="8">
        <text>a D-alpha-amino acid + O2 + H2O = a 2-oxocarboxylate + H2O2 + NH4(+)</text>
        <dbReference type="Rhea" id="RHEA:21816"/>
        <dbReference type="ChEBI" id="CHEBI:15377"/>
        <dbReference type="ChEBI" id="CHEBI:15379"/>
        <dbReference type="ChEBI" id="CHEBI:16240"/>
        <dbReference type="ChEBI" id="CHEBI:28938"/>
        <dbReference type="ChEBI" id="CHEBI:35179"/>
        <dbReference type="ChEBI" id="CHEBI:59871"/>
        <dbReference type="EC" id="1.4.3.3"/>
    </reaction>
    <physiologicalReaction direction="left-to-right" evidence="8">
        <dbReference type="Rhea" id="RHEA:21817"/>
    </physiologicalReaction>
</comment>
<feature type="binding site" evidence="9">
    <location>
        <begin position="280"/>
        <end position="285"/>
    </location>
    <ligand>
        <name>FAD</name>
        <dbReference type="ChEBI" id="CHEBI:57692"/>
    </ligand>
</feature>